<evidence type="ECO:0000313" key="1">
    <source>
        <dbReference type="EMBL" id="KAF6219254.1"/>
    </source>
</evidence>
<dbReference type="AlphaFoldDB" id="A0A8H6C9D0"/>
<dbReference type="Proteomes" id="UP000593566">
    <property type="component" value="Unassembled WGS sequence"/>
</dbReference>
<dbReference type="RefSeq" id="XP_037148689.1">
    <property type="nucleotide sequence ID" value="XM_037295991.1"/>
</dbReference>
<sequence>MASGISSNKDKLLPLITTPAYATGKNDPFTIYASRITLSHNAFIRGFNSIYQQAPNLTPSDHKDFIGYCLAWYTCVGEDHSREEIRFFSAMEDATGEEGILDHEVTFYTIYRDDMQKLKNYLLSFEHFRNPETEFDVSRLLFLIDRIAHPLHTHLASVPQSILALSRFSTPERPIDPLKIDRSLDVPDEKKTTNYIFNVLPAWLLNLETEEFEGGRWKGWPESKLENQHHVDCCRGGSVGGVTLLAKPSSIIRAYEYSSFNTYQDNGAELYDWNAQNKGKV</sequence>
<keyword evidence="2" id="KW-1185">Reference proteome</keyword>
<dbReference type="EMBL" id="JACCJB010000020">
    <property type="protein sequence ID" value="KAF6219254.1"/>
    <property type="molecule type" value="Genomic_DNA"/>
</dbReference>
<proteinExistence type="predicted"/>
<name>A0A8H6C9D0_9LECA</name>
<protein>
    <submittedName>
        <fullName evidence="1">Uncharacterized protein</fullName>
    </submittedName>
</protein>
<organism evidence="1 2">
    <name type="scientific">Letharia lupina</name>
    <dbReference type="NCBI Taxonomy" id="560253"/>
    <lineage>
        <taxon>Eukaryota</taxon>
        <taxon>Fungi</taxon>
        <taxon>Dikarya</taxon>
        <taxon>Ascomycota</taxon>
        <taxon>Pezizomycotina</taxon>
        <taxon>Lecanoromycetes</taxon>
        <taxon>OSLEUM clade</taxon>
        <taxon>Lecanoromycetidae</taxon>
        <taxon>Lecanorales</taxon>
        <taxon>Lecanorineae</taxon>
        <taxon>Parmeliaceae</taxon>
        <taxon>Letharia</taxon>
    </lineage>
</organism>
<dbReference type="PANTHER" id="PTHR38048:SF2">
    <property type="entry name" value="HEMERYTHRIN-LIKE DOMAIN-CONTAINING PROTEIN"/>
    <property type="match status" value="1"/>
</dbReference>
<gene>
    <name evidence="1" type="ORF">HO133_005079</name>
</gene>
<evidence type="ECO:0000313" key="2">
    <source>
        <dbReference type="Proteomes" id="UP000593566"/>
    </source>
</evidence>
<dbReference type="InterPro" id="IPR053206">
    <property type="entry name" value="Dimeric_xanthone_biosynth"/>
</dbReference>
<reference evidence="1 2" key="1">
    <citation type="journal article" date="2020" name="Genomics">
        <title>Complete, high-quality genomes from long-read metagenomic sequencing of two wolf lichen thalli reveals enigmatic genome architecture.</title>
        <authorList>
            <person name="McKenzie S.K."/>
            <person name="Walston R.F."/>
            <person name="Allen J.L."/>
        </authorList>
    </citation>
    <scope>NUCLEOTIDE SEQUENCE [LARGE SCALE GENOMIC DNA]</scope>
    <source>
        <strain evidence="1">WasteWater1</strain>
    </source>
</reference>
<dbReference type="PANTHER" id="PTHR38048">
    <property type="entry name" value="EXPRESSED PROTEIN"/>
    <property type="match status" value="1"/>
</dbReference>
<dbReference type="GeneID" id="59333485"/>
<comment type="caution">
    <text evidence="1">The sequence shown here is derived from an EMBL/GenBank/DDBJ whole genome shotgun (WGS) entry which is preliminary data.</text>
</comment>
<accession>A0A8H6C9D0</accession>